<accession>A0ACB9AGB2</accession>
<organism evidence="1 2">
    <name type="scientific">Cichorium intybus</name>
    <name type="common">Chicory</name>
    <dbReference type="NCBI Taxonomy" id="13427"/>
    <lineage>
        <taxon>Eukaryota</taxon>
        <taxon>Viridiplantae</taxon>
        <taxon>Streptophyta</taxon>
        <taxon>Embryophyta</taxon>
        <taxon>Tracheophyta</taxon>
        <taxon>Spermatophyta</taxon>
        <taxon>Magnoliopsida</taxon>
        <taxon>eudicotyledons</taxon>
        <taxon>Gunneridae</taxon>
        <taxon>Pentapetalae</taxon>
        <taxon>asterids</taxon>
        <taxon>campanulids</taxon>
        <taxon>Asterales</taxon>
        <taxon>Asteraceae</taxon>
        <taxon>Cichorioideae</taxon>
        <taxon>Cichorieae</taxon>
        <taxon>Cichoriinae</taxon>
        <taxon>Cichorium</taxon>
    </lineage>
</organism>
<dbReference type="EMBL" id="CM042015">
    <property type="protein sequence ID" value="KAI3708897.1"/>
    <property type="molecule type" value="Genomic_DNA"/>
</dbReference>
<evidence type="ECO:0000313" key="1">
    <source>
        <dbReference type="EMBL" id="KAI3708897.1"/>
    </source>
</evidence>
<dbReference type="Proteomes" id="UP001055811">
    <property type="component" value="Linkage Group LG07"/>
</dbReference>
<gene>
    <name evidence="1" type="ORF">L2E82_38448</name>
</gene>
<reference evidence="1 2" key="2">
    <citation type="journal article" date="2022" name="Mol. Ecol. Resour.">
        <title>The genomes of chicory, endive, great burdock and yacon provide insights into Asteraceae paleo-polyploidization history and plant inulin production.</title>
        <authorList>
            <person name="Fan W."/>
            <person name="Wang S."/>
            <person name="Wang H."/>
            <person name="Wang A."/>
            <person name="Jiang F."/>
            <person name="Liu H."/>
            <person name="Zhao H."/>
            <person name="Xu D."/>
            <person name="Zhang Y."/>
        </authorList>
    </citation>
    <scope>NUCLEOTIDE SEQUENCE [LARGE SCALE GENOMIC DNA]</scope>
    <source>
        <strain evidence="2">cv. Punajuju</strain>
        <tissue evidence="1">Leaves</tissue>
    </source>
</reference>
<evidence type="ECO:0000313" key="2">
    <source>
        <dbReference type="Proteomes" id="UP001055811"/>
    </source>
</evidence>
<reference evidence="2" key="1">
    <citation type="journal article" date="2022" name="Mol. Ecol. Resour.">
        <title>The genomes of chicory, endive, great burdock and yacon provide insights into Asteraceae palaeo-polyploidization history and plant inulin production.</title>
        <authorList>
            <person name="Fan W."/>
            <person name="Wang S."/>
            <person name="Wang H."/>
            <person name="Wang A."/>
            <person name="Jiang F."/>
            <person name="Liu H."/>
            <person name="Zhao H."/>
            <person name="Xu D."/>
            <person name="Zhang Y."/>
        </authorList>
    </citation>
    <scope>NUCLEOTIDE SEQUENCE [LARGE SCALE GENOMIC DNA]</scope>
    <source>
        <strain evidence="2">cv. Punajuju</strain>
    </source>
</reference>
<sequence length="150" mass="16347">MPIMSLSVVQGFSKSLAMTVLSEIGDKTFFVAAILDIGPNHITGLSNLTELSLKRNNITAKGMSALSGFVNSLKLDLERCPLIHGGIVHLSGLSKLEVLHIDCCNCITDDDMNLLKLERVANFLQQGDRSWGCLFDRSHSFQNPSSKAVN</sequence>
<name>A0ACB9AGB2_CICIN</name>
<comment type="caution">
    <text evidence="1">The sequence shown here is derived from an EMBL/GenBank/DDBJ whole genome shotgun (WGS) entry which is preliminary data.</text>
</comment>
<proteinExistence type="predicted"/>
<protein>
    <submittedName>
        <fullName evidence="1">Uncharacterized protein</fullName>
    </submittedName>
</protein>
<keyword evidence="2" id="KW-1185">Reference proteome</keyword>